<dbReference type="InterPro" id="IPR013216">
    <property type="entry name" value="Methyltransf_11"/>
</dbReference>
<dbReference type="SUPFAM" id="SSF53335">
    <property type="entry name" value="S-adenosyl-L-methionine-dependent methyltransferases"/>
    <property type="match status" value="1"/>
</dbReference>
<keyword evidence="4" id="KW-1185">Reference proteome</keyword>
<dbReference type="InterPro" id="IPR029063">
    <property type="entry name" value="SAM-dependent_MTases_sf"/>
</dbReference>
<keyword evidence="3" id="KW-0489">Methyltransferase</keyword>
<reference evidence="4" key="1">
    <citation type="submission" date="2016-10" db="EMBL/GenBank/DDBJ databases">
        <authorList>
            <person name="Varghese N."/>
            <person name="Submissions S."/>
        </authorList>
    </citation>
    <scope>NUCLEOTIDE SEQUENCE [LARGE SCALE GENOMIC DNA]</scope>
    <source>
        <strain evidence="4">Gh-67</strain>
    </source>
</reference>
<dbReference type="CDD" id="cd02440">
    <property type="entry name" value="AdoMet_MTases"/>
    <property type="match status" value="1"/>
</dbReference>
<accession>A0A1G8MQU4</accession>
<sequence length="272" mass="29509">MKNMNPNKALWEKGDFTQVAATMRESGEELVNKLGITKGMKVLDLGCGDGTTAIPEARLGADVTGVDIAANLVAAGNARAKAEGLGQCRFYEGDATDLHELKDGSFDTVVSIFGAMFAPKPFDVAKEMVRVTRPGGRIIMGNWIPGDPTLVAQILKISSAYTPPPPEGFVSPMLWGIEANVTERFKSAGINEENISFTKESFTFKAPYAPANFVQVFKNYYGPTMNAFEAAEKNNKSDELQHELEALFNDQNTGGEQNTNIKATFLKVTVVK</sequence>
<dbReference type="Gene3D" id="3.40.50.150">
    <property type="entry name" value="Vaccinia Virus protein VP39"/>
    <property type="match status" value="1"/>
</dbReference>
<organism evidence="3 4">
    <name type="scientific">Mucilaginibacter gossypii</name>
    <dbReference type="NCBI Taxonomy" id="551996"/>
    <lineage>
        <taxon>Bacteria</taxon>
        <taxon>Pseudomonadati</taxon>
        <taxon>Bacteroidota</taxon>
        <taxon>Sphingobacteriia</taxon>
        <taxon>Sphingobacteriales</taxon>
        <taxon>Sphingobacteriaceae</taxon>
        <taxon>Mucilaginibacter</taxon>
    </lineage>
</organism>
<dbReference type="PANTHER" id="PTHR44068:SF11">
    <property type="entry name" value="GERANYL DIPHOSPHATE 2-C-METHYLTRANSFERASE"/>
    <property type="match status" value="1"/>
</dbReference>
<name>A0A1G8MQU4_9SPHI</name>
<dbReference type="STRING" id="551996.SAMN05192573_12842"/>
<dbReference type="GO" id="GO:0008757">
    <property type="term" value="F:S-adenosylmethionine-dependent methyltransferase activity"/>
    <property type="evidence" value="ECO:0007669"/>
    <property type="project" value="InterPro"/>
</dbReference>
<keyword evidence="1 3" id="KW-0808">Transferase</keyword>
<dbReference type="PANTHER" id="PTHR44068">
    <property type="entry name" value="ZGC:194242"/>
    <property type="match status" value="1"/>
</dbReference>
<dbReference type="GO" id="GO:0032259">
    <property type="term" value="P:methylation"/>
    <property type="evidence" value="ECO:0007669"/>
    <property type="project" value="UniProtKB-KW"/>
</dbReference>
<dbReference type="InterPro" id="IPR050447">
    <property type="entry name" value="Erg6_SMT_methyltransf"/>
</dbReference>
<protein>
    <submittedName>
        <fullName evidence="3">Methyltransferase domain-containing protein</fullName>
    </submittedName>
</protein>
<dbReference type="AlphaFoldDB" id="A0A1G8MQU4"/>
<evidence type="ECO:0000256" key="1">
    <source>
        <dbReference type="ARBA" id="ARBA00022679"/>
    </source>
</evidence>
<evidence type="ECO:0000259" key="2">
    <source>
        <dbReference type="Pfam" id="PF08241"/>
    </source>
</evidence>
<dbReference type="Proteomes" id="UP000199705">
    <property type="component" value="Unassembled WGS sequence"/>
</dbReference>
<proteinExistence type="predicted"/>
<evidence type="ECO:0000313" key="3">
    <source>
        <dbReference type="EMBL" id="SDI70185.1"/>
    </source>
</evidence>
<gene>
    <name evidence="3" type="ORF">SAMN05192573_12842</name>
</gene>
<evidence type="ECO:0000313" key="4">
    <source>
        <dbReference type="Proteomes" id="UP000199705"/>
    </source>
</evidence>
<dbReference type="EMBL" id="FNCG01000028">
    <property type="protein sequence ID" value="SDI70185.1"/>
    <property type="molecule type" value="Genomic_DNA"/>
</dbReference>
<dbReference type="Pfam" id="PF08241">
    <property type="entry name" value="Methyltransf_11"/>
    <property type="match status" value="1"/>
</dbReference>
<dbReference type="RefSeq" id="WP_091176044.1">
    <property type="nucleotide sequence ID" value="NZ_FNCG01000028.1"/>
</dbReference>
<feature type="domain" description="Methyltransferase type 11" evidence="2">
    <location>
        <begin position="43"/>
        <end position="140"/>
    </location>
</feature>